<sequence>MNKKEIIKLLRSKVDKELKALGFAYRSKEESYVKQDKETQLFFEISLLLLDYADYESGAIGKYVELYVNVYHKEVSEILLETSTRSFLGSMFYFKIVGNLLADITLNPNIADYTKRNNFNYFKLNFPPGKESDVSDDISSKMLSVVHQHIIPFFNTVNTLEKIRNMLDQSYEATLSVHNVNNERLLALVVLLLQCKDDAMLEKIQRIRAHFLSIDHSTALRELDNILSKYH</sequence>
<keyword evidence="2" id="KW-1185">Reference proteome</keyword>
<name>A0ABY4HUA3_CHIFI</name>
<accession>A0ABY4HUA3</accession>
<evidence type="ECO:0000313" key="1">
    <source>
        <dbReference type="EMBL" id="UPK66744.1"/>
    </source>
</evidence>
<dbReference type="RefSeq" id="WP_247808954.1">
    <property type="nucleotide sequence ID" value="NZ_CP095855.1"/>
</dbReference>
<dbReference type="Proteomes" id="UP000830198">
    <property type="component" value="Chromosome"/>
</dbReference>
<dbReference type="EMBL" id="CP095855">
    <property type="protein sequence ID" value="UPK66744.1"/>
    <property type="molecule type" value="Genomic_DNA"/>
</dbReference>
<evidence type="ECO:0000313" key="2">
    <source>
        <dbReference type="Proteomes" id="UP000830198"/>
    </source>
</evidence>
<proteinExistence type="predicted"/>
<reference evidence="1 2" key="1">
    <citation type="submission" date="2022-04" db="EMBL/GenBank/DDBJ databases">
        <title>The arsenic-methylating capacity of Chitinophaga filiformis YT5 during chitin decomposition.</title>
        <authorList>
            <person name="Chen G."/>
            <person name="Liang Y."/>
        </authorList>
    </citation>
    <scope>NUCLEOTIDE SEQUENCE [LARGE SCALE GENOMIC DNA]</scope>
    <source>
        <strain evidence="1 2">YT5</strain>
    </source>
</reference>
<gene>
    <name evidence="1" type="ORF">MYF79_17550</name>
</gene>
<protein>
    <submittedName>
        <fullName evidence="1">Uncharacterized protein</fullName>
    </submittedName>
</protein>
<organism evidence="1 2">
    <name type="scientific">Chitinophaga filiformis</name>
    <name type="common">Myxococcus filiformis</name>
    <name type="synonym">Flexibacter filiformis</name>
    <dbReference type="NCBI Taxonomy" id="104663"/>
    <lineage>
        <taxon>Bacteria</taxon>
        <taxon>Pseudomonadati</taxon>
        <taxon>Bacteroidota</taxon>
        <taxon>Chitinophagia</taxon>
        <taxon>Chitinophagales</taxon>
        <taxon>Chitinophagaceae</taxon>
        <taxon>Chitinophaga</taxon>
    </lineage>
</organism>